<evidence type="ECO:0000313" key="3">
    <source>
        <dbReference type="Proteomes" id="UP001515480"/>
    </source>
</evidence>
<dbReference type="AlphaFoldDB" id="A0AB34JGT4"/>
<evidence type="ECO:0000313" key="2">
    <source>
        <dbReference type="EMBL" id="KAL1520482.1"/>
    </source>
</evidence>
<accession>A0AB34JGT4</accession>
<feature type="region of interest" description="Disordered" evidence="1">
    <location>
        <begin position="64"/>
        <end position="163"/>
    </location>
</feature>
<evidence type="ECO:0000256" key="1">
    <source>
        <dbReference type="SAM" id="MobiDB-lite"/>
    </source>
</evidence>
<organism evidence="2 3">
    <name type="scientific">Prymnesium parvum</name>
    <name type="common">Toxic golden alga</name>
    <dbReference type="NCBI Taxonomy" id="97485"/>
    <lineage>
        <taxon>Eukaryota</taxon>
        <taxon>Haptista</taxon>
        <taxon>Haptophyta</taxon>
        <taxon>Prymnesiophyceae</taxon>
        <taxon>Prymnesiales</taxon>
        <taxon>Prymnesiaceae</taxon>
        <taxon>Prymnesium</taxon>
    </lineage>
</organism>
<proteinExistence type="predicted"/>
<gene>
    <name evidence="2" type="ORF">AB1Y20_022062</name>
</gene>
<keyword evidence="3" id="KW-1185">Reference proteome</keyword>
<dbReference type="Proteomes" id="UP001515480">
    <property type="component" value="Unassembled WGS sequence"/>
</dbReference>
<dbReference type="EMBL" id="JBGBPQ010000008">
    <property type="protein sequence ID" value="KAL1520482.1"/>
    <property type="molecule type" value="Genomic_DNA"/>
</dbReference>
<protein>
    <submittedName>
        <fullName evidence="2">Uncharacterized protein</fullName>
    </submittedName>
</protein>
<comment type="caution">
    <text evidence="2">The sequence shown here is derived from an EMBL/GenBank/DDBJ whole genome shotgun (WGS) entry which is preliminary data.</text>
</comment>
<reference evidence="2 3" key="1">
    <citation type="journal article" date="2024" name="Science">
        <title>Giant polyketide synthase enzymes in the biosynthesis of giant marine polyether toxins.</title>
        <authorList>
            <person name="Fallon T.R."/>
            <person name="Shende V.V."/>
            <person name="Wierzbicki I.H."/>
            <person name="Pendleton A.L."/>
            <person name="Watervoot N.F."/>
            <person name="Auber R.P."/>
            <person name="Gonzalez D.J."/>
            <person name="Wisecaver J.H."/>
            <person name="Moore B.S."/>
        </authorList>
    </citation>
    <scope>NUCLEOTIDE SEQUENCE [LARGE SCALE GENOMIC DNA]</scope>
    <source>
        <strain evidence="2 3">12B1</strain>
    </source>
</reference>
<feature type="compositionally biased region" description="Basic residues" evidence="1">
    <location>
        <begin position="83"/>
        <end position="97"/>
    </location>
</feature>
<sequence length="189" mass="20024">MASPATSLQGDVLDPARLRSSELVHRHMTSSAPAFLAKRKQQAEKSKVEIFNSIPESVLAAVASSREEPCSSDDSDAEETKVAQKRAAHWAPKVRRRGVPETAAPSAGLKISRSIQKKPMAGIPMTRSLSHGSDSGKRSGVTRRAACPGVVLRKTKSTPDGDEAVLAGLPLQRSAMSDLAATAASTWDI</sequence>
<name>A0AB34JGT4_PRYPA</name>